<dbReference type="Pfam" id="PF03629">
    <property type="entry name" value="SASA"/>
    <property type="match status" value="2"/>
</dbReference>
<dbReference type="InterPro" id="IPR005181">
    <property type="entry name" value="SASA"/>
</dbReference>
<dbReference type="Gene3D" id="3.40.50.1110">
    <property type="entry name" value="SGNH hydrolase"/>
    <property type="match status" value="2"/>
</dbReference>
<feature type="domain" description="Sialate O-acetylesterase" evidence="4">
    <location>
        <begin position="102"/>
        <end position="218"/>
    </location>
</feature>
<organism evidence="6 7">
    <name type="scientific">Rhabdobacter roseus</name>
    <dbReference type="NCBI Taxonomy" id="1655419"/>
    <lineage>
        <taxon>Bacteria</taxon>
        <taxon>Pseudomonadati</taxon>
        <taxon>Bacteroidota</taxon>
        <taxon>Cytophagia</taxon>
        <taxon>Cytophagales</taxon>
        <taxon>Cytophagaceae</taxon>
        <taxon>Rhabdobacter</taxon>
    </lineage>
</organism>
<dbReference type="SUPFAM" id="SSF52266">
    <property type="entry name" value="SGNH hydrolase"/>
    <property type="match status" value="1"/>
</dbReference>
<accession>A0A840TPL8</accession>
<dbReference type="Gene3D" id="2.60.40.10">
    <property type="entry name" value="Immunoglobulins"/>
    <property type="match status" value="1"/>
</dbReference>
<feature type="chain" id="PRO_5033055109" evidence="3">
    <location>
        <begin position="22"/>
        <end position="643"/>
    </location>
</feature>
<keyword evidence="7" id="KW-1185">Reference proteome</keyword>
<evidence type="ECO:0000256" key="2">
    <source>
        <dbReference type="ARBA" id="ARBA00023295"/>
    </source>
</evidence>
<dbReference type="SUPFAM" id="SSF49785">
    <property type="entry name" value="Galactose-binding domain-like"/>
    <property type="match status" value="1"/>
</dbReference>
<dbReference type="GO" id="GO:0001681">
    <property type="term" value="F:sialate O-acetylesterase activity"/>
    <property type="evidence" value="ECO:0007669"/>
    <property type="project" value="UniProtKB-EC"/>
</dbReference>
<feature type="domain" description="Sialate O-acetylesterase" evidence="4">
    <location>
        <begin position="421"/>
        <end position="525"/>
    </location>
</feature>
<evidence type="ECO:0000259" key="4">
    <source>
        <dbReference type="Pfam" id="PF03629"/>
    </source>
</evidence>
<reference evidence="6 7" key="1">
    <citation type="submission" date="2020-08" db="EMBL/GenBank/DDBJ databases">
        <title>Genomic Encyclopedia of Type Strains, Phase IV (KMG-IV): sequencing the most valuable type-strain genomes for metagenomic binning, comparative biology and taxonomic classification.</title>
        <authorList>
            <person name="Goeker M."/>
        </authorList>
    </citation>
    <scope>NUCLEOTIDE SEQUENCE [LARGE SCALE GENOMIC DNA]</scope>
    <source>
        <strain evidence="6 7">DSM 105074</strain>
    </source>
</reference>
<comment type="caution">
    <text evidence="6">The sequence shown here is derived from an EMBL/GenBank/DDBJ whole genome shotgun (WGS) entry which is preliminary data.</text>
</comment>
<evidence type="ECO:0000256" key="3">
    <source>
        <dbReference type="SAM" id="SignalP"/>
    </source>
</evidence>
<dbReference type="AlphaFoldDB" id="A0A840TPL8"/>
<dbReference type="EC" id="3.1.1.53" evidence="6"/>
<evidence type="ECO:0000313" key="6">
    <source>
        <dbReference type="EMBL" id="MBB5285294.1"/>
    </source>
</evidence>
<dbReference type="GO" id="GO:0005975">
    <property type="term" value="P:carbohydrate metabolic process"/>
    <property type="evidence" value="ECO:0007669"/>
    <property type="project" value="InterPro"/>
</dbReference>
<keyword evidence="1 6" id="KW-0378">Hydrolase</keyword>
<dbReference type="InterPro" id="IPR025300">
    <property type="entry name" value="BetaGal_jelly_roll_dom"/>
</dbReference>
<proteinExistence type="predicted"/>
<dbReference type="RefSeq" id="WP_184175307.1">
    <property type="nucleotide sequence ID" value="NZ_JACHGF010000005.1"/>
</dbReference>
<dbReference type="EMBL" id="JACHGF010000005">
    <property type="protein sequence ID" value="MBB5285294.1"/>
    <property type="molecule type" value="Genomic_DNA"/>
</dbReference>
<dbReference type="PANTHER" id="PTHR22901">
    <property type="entry name" value="SIALATE O-ACETYLESTERASE"/>
    <property type="match status" value="1"/>
</dbReference>
<keyword evidence="2" id="KW-0326">Glycosidase</keyword>
<keyword evidence="3" id="KW-0732">Signal</keyword>
<evidence type="ECO:0000313" key="7">
    <source>
        <dbReference type="Proteomes" id="UP000557307"/>
    </source>
</evidence>
<gene>
    <name evidence="6" type="ORF">HNQ92_003451</name>
</gene>
<name>A0A840TPL8_9BACT</name>
<feature type="signal peptide" evidence="3">
    <location>
        <begin position="1"/>
        <end position="21"/>
    </location>
</feature>
<dbReference type="InterPro" id="IPR036514">
    <property type="entry name" value="SGNH_hydro_sf"/>
</dbReference>
<evidence type="ECO:0000259" key="5">
    <source>
        <dbReference type="Pfam" id="PF13364"/>
    </source>
</evidence>
<dbReference type="InterPro" id="IPR039329">
    <property type="entry name" value="SIAE"/>
</dbReference>
<dbReference type="InterPro" id="IPR013783">
    <property type="entry name" value="Ig-like_fold"/>
</dbReference>
<evidence type="ECO:0000256" key="1">
    <source>
        <dbReference type="ARBA" id="ARBA00022801"/>
    </source>
</evidence>
<feature type="domain" description="Beta-galactosidase jelly roll" evidence="5">
    <location>
        <begin position="256"/>
        <end position="356"/>
    </location>
</feature>
<dbReference type="Proteomes" id="UP000557307">
    <property type="component" value="Unassembled WGS sequence"/>
</dbReference>
<dbReference type="GO" id="GO:0004553">
    <property type="term" value="F:hydrolase activity, hydrolyzing O-glycosyl compounds"/>
    <property type="evidence" value="ECO:0007669"/>
    <property type="project" value="InterPro"/>
</dbReference>
<dbReference type="InterPro" id="IPR008979">
    <property type="entry name" value="Galactose-bd-like_sf"/>
</dbReference>
<sequence>MKRILLLVVASLLSAATYSQIKLPRLMSHGAVLQREVPITLWGWASPGEQVVVDFNQKQYRTVTDQAGKWQVPLPPQPAGGPYDLTFTGSNQIQLRDVLFGDVWLCSGQSNMEIPMSRVEDTYAALIARINNPNIRQFEVPDRYNFEKPEADFPAGEWRPATPEHILRFGAVGYFFANELYEKYQVPIGLINAAVGGSPAEAWISEATLKKFPTYYQEAQRFKDRNLIRQIETEDKRRSDAWYARLNQTDQGLKNKWAAPQLDDTAWPTMQLPGYWADQVPESTQGVVWFRKQVTISAQALGQPAKLLLGRIVDADSAFINGTFVGTTSYQYPPRKYKVPPGLLQEGLNTIAVRVINSAGKGGFVPDKPYGLVIGKDTLDLQGTWKYQVGTRMDPLAAPTFVRWKPLGLFNAMIAPLTSYPVKGVLWYQGESNAERPADYADLLTTLIADWRQHWQRSDLPFIGVQLANYLEPQPEPSESTWAELRQAQRAALSAPNTGLAVAIDLGEWNDIHPLNKQDVGRRLALQARRLAYGDRQVVASGPLYASVQRRGNKLTVAFSEVGGGLRAVDGQALRYFAVAGKDKKFVWASAEIKGPRVVVWSDQVPDPYYVRYAWADNPAGANLYNREQLPASPFEASIQTKR</sequence>
<dbReference type="Pfam" id="PF13364">
    <property type="entry name" value="BetaGal_ABD2"/>
    <property type="match status" value="1"/>
</dbReference>
<dbReference type="PANTHER" id="PTHR22901:SF0">
    <property type="entry name" value="SIALATE O-ACETYLESTERASE"/>
    <property type="match status" value="1"/>
</dbReference>
<protein>
    <submittedName>
        <fullName evidence="6">Sialate O-acetylesterase</fullName>
        <ecNumber evidence="6">3.1.1.53</ecNumber>
    </submittedName>
</protein>